<keyword evidence="2" id="KW-1185">Reference proteome</keyword>
<gene>
    <name evidence="1" type="ORF">PCON_08643</name>
</gene>
<proteinExistence type="predicted"/>
<evidence type="ECO:0000313" key="1">
    <source>
        <dbReference type="EMBL" id="CCX30444.1"/>
    </source>
</evidence>
<accession>U4LEA6</accession>
<name>U4LEA6_PYROM</name>
<sequence length="37" mass="4585">MYFRAYLEQYRYTRFHTCLKKQPRIPAPSQHIARVSK</sequence>
<dbReference type="Proteomes" id="UP000018144">
    <property type="component" value="Unassembled WGS sequence"/>
</dbReference>
<dbReference type="EMBL" id="HF935441">
    <property type="protein sequence ID" value="CCX30444.1"/>
    <property type="molecule type" value="Genomic_DNA"/>
</dbReference>
<evidence type="ECO:0000313" key="2">
    <source>
        <dbReference type="Proteomes" id="UP000018144"/>
    </source>
</evidence>
<organism evidence="1 2">
    <name type="scientific">Pyronema omphalodes (strain CBS 100304)</name>
    <name type="common">Pyronema confluens</name>
    <dbReference type="NCBI Taxonomy" id="1076935"/>
    <lineage>
        <taxon>Eukaryota</taxon>
        <taxon>Fungi</taxon>
        <taxon>Dikarya</taxon>
        <taxon>Ascomycota</taxon>
        <taxon>Pezizomycotina</taxon>
        <taxon>Pezizomycetes</taxon>
        <taxon>Pezizales</taxon>
        <taxon>Pyronemataceae</taxon>
        <taxon>Pyronema</taxon>
    </lineage>
</organism>
<reference evidence="1 2" key="1">
    <citation type="journal article" date="2013" name="PLoS Genet.">
        <title>The genome and development-dependent transcriptomes of Pyronema confluens: a window into fungal evolution.</title>
        <authorList>
            <person name="Traeger S."/>
            <person name="Altegoer F."/>
            <person name="Freitag M."/>
            <person name="Gabaldon T."/>
            <person name="Kempken F."/>
            <person name="Kumar A."/>
            <person name="Marcet-Houben M."/>
            <person name="Poggeler S."/>
            <person name="Stajich J.E."/>
            <person name="Nowrousian M."/>
        </authorList>
    </citation>
    <scope>NUCLEOTIDE SEQUENCE [LARGE SCALE GENOMIC DNA]</scope>
    <source>
        <strain evidence="2">CBS 100304</strain>
        <tissue evidence="1">Vegetative mycelium</tissue>
    </source>
</reference>
<dbReference type="AlphaFoldDB" id="U4LEA6"/>
<protein>
    <submittedName>
        <fullName evidence="1">Uncharacterized protein</fullName>
    </submittedName>
</protein>